<dbReference type="PANTHER" id="PTHR11092:SF0">
    <property type="entry name" value="EPIMERASE FAMILY PROTEIN SDR39U1"/>
    <property type="match status" value="1"/>
</dbReference>
<dbReference type="InterPro" id="IPR010099">
    <property type="entry name" value="SDR39U1"/>
</dbReference>
<name>A0A928UWD5_9SPHI</name>
<keyword evidence="5" id="KW-1185">Reference proteome</keyword>
<dbReference type="Pfam" id="PF01370">
    <property type="entry name" value="Epimerase"/>
    <property type="match status" value="1"/>
</dbReference>
<evidence type="ECO:0000313" key="4">
    <source>
        <dbReference type="EMBL" id="MBE8713178.1"/>
    </source>
</evidence>
<dbReference type="EMBL" id="PRDK01000003">
    <property type="protein sequence ID" value="MBE8713178.1"/>
    <property type="molecule type" value="Genomic_DNA"/>
</dbReference>
<accession>A0A928UWD5</accession>
<dbReference type="Gene3D" id="3.40.50.720">
    <property type="entry name" value="NAD(P)-binding Rossmann-like Domain"/>
    <property type="match status" value="1"/>
</dbReference>
<evidence type="ECO:0000259" key="2">
    <source>
        <dbReference type="Pfam" id="PF01370"/>
    </source>
</evidence>
<dbReference type="InterPro" id="IPR036291">
    <property type="entry name" value="NAD(P)-bd_dom_sf"/>
</dbReference>
<dbReference type="InterPro" id="IPR001509">
    <property type="entry name" value="Epimerase_deHydtase"/>
</dbReference>
<comment type="caution">
    <text evidence="4">The sequence shown here is derived from an EMBL/GenBank/DDBJ whole genome shotgun (WGS) entry which is preliminary data.</text>
</comment>
<evidence type="ECO:0000313" key="5">
    <source>
        <dbReference type="Proteomes" id="UP000616201"/>
    </source>
</evidence>
<dbReference type="Pfam" id="PF08338">
    <property type="entry name" value="DUF1731"/>
    <property type="match status" value="1"/>
</dbReference>
<dbReference type="SUPFAM" id="SSF51735">
    <property type="entry name" value="NAD(P)-binding Rossmann-fold domains"/>
    <property type="match status" value="1"/>
</dbReference>
<organism evidence="4 5">
    <name type="scientific">Sphingobacterium hungaricum</name>
    <dbReference type="NCBI Taxonomy" id="2082723"/>
    <lineage>
        <taxon>Bacteria</taxon>
        <taxon>Pseudomonadati</taxon>
        <taxon>Bacteroidota</taxon>
        <taxon>Sphingobacteriia</taxon>
        <taxon>Sphingobacteriales</taxon>
        <taxon>Sphingobacteriaceae</taxon>
        <taxon>Sphingobacterium</taxon>
    </lineage>
</organism>
<dbReference type="PANTHER" id="PTHR11092">
    <property type="entry name" value="SUGAR NUCLEOTIDE EPIMERASE RELATED"/>
    <property type="match status" value="1"/>
</dbReference>
<sequence>MESIILAGGTGNLGELLTEFLLKYGYSVVILSRKEKKSSEQHVKYAVWDGENIGSWTSDLENAKAIINLSGESINQRFTEENKKRILSSRIKPTKVIGEAIKTLNNPPEKWINISGISIFGDSYEEKDEDSKSSGEDFLARVSQEWERTFKSFNLPNTEQLVVRLSPVLHPDFGLIKSLVPITKFGLGGKVATGKQFISWIHYEDFLRIIHFLIQSKSDTTLYHAAAPEPVSNAAFMEKLRAELPIGFGLPLPSFAAKIGSFFMGTDSSLLLNSQRIVSKNLQKEGFIFNFPTLSLAFQNLLSSK</sequence>
<evidence type="ECO:0000256" key="1">
    <source>
        <dbReference type="ARBA" id="ARBA00009353"/>
    </source>
</evidence>
<dbReference type="AlphaFoldDB" id="A0A928UWD5"/>
<feature type="domain" description="NAD-dependent epimerase/dehydratase" evidence="2">
    <location>
        <begin position="4"/>
        <end position="131"/>
    </location>
</feature>
<evidence type="ECO:0000259" key="3">
    <source>
        <dbReference type="Pfam" id="PF08338"/>
    </source>
</evidence>
<proteinExistence type="inferred from homology"/>
<reference evidence="4" key="1">
    <citation type="submission" date="2018-02" db="EMBL/GenBank/DDBJ databases">
        <authorList>
            <person name="Vasarhelyi B.M."/>
            <person name="Deshmukh S."/>
            <person name="Balint B."/>
            <person name="Kukolya J."/>
        </authorList>
    </citation>
    <scope>NUCLEOTIDE SEQUENCE</scope>
    <source>
        <strain evidence="4">KB22</strain>
    </source>
</reference>
<dbReference type="NCBIfam" id="TIGR01777">
    <property type="entry name" value="yfcH"/>
    <property type="match status" value="1"/>
</dbReference>
<gene>
    <name evidence="4" type="ORF">C4F49_05760</name>
</gene>
<comment type="similarity">
    <text evidence="1">Belongs to the NAD(P)-dependent epimerase/dehydratase family. SDR39U1 subfamily.</text>
</comment>
<feature type="domain" description="DUF1731" evidence="3">
    <location>
        <begin position="253"/>
        <end position="301"/>
    </location>
</feature>
<dbReference type="RefSeq" id="WP_196935567.1">
    <property type="nucleotide sequence ID" value="NZ_MU158698.1"/>
</dbReference>
<protein>
    <submittedName>
        <fullName evidence="4">TIGR01777 family protein</fullName>
    </submittedName>
</protein>
<dbReference type="Proteomes" id="UP000616201">
    <property type="component" value="Unassembled WGS sequence"/>
</dbReference>
<dbReference type="InterPro" id="IPR013549">
    <property type="entry name" value="DUF1731"/>
</dbReference>